<reference evidence="1 2" key="1">
    <citation type="submission" date="2021-06" db="EMBL/GenBank/DDBJ databases">
        <authorList>
            <person name="Kallberg Y."/>
            <person name="Tangrot J."/>
            <person name="Rosling A."/>
        </authorList>
    </citation>
    <scope>NUCLEOTIDE SEQUENCE [LARGE SCALE GENOMIC DNA]</scope>
    <source>
        <strain evidence="1 2">120-4 pot B 10/14</strain>
    </source>
</reference>
<organism evidence="1 2">
    <name type="scientific">Gigaspora margarita</name>
    <dbReference type="NCBI Taxonomy" id="4874"/>
    <lineage>
        <taxon>Eukaryota</taxon>
        <taxon>Fungi</taxon>
        <taxon>Fungi incertae sedis</taxon>
        <taxon>Mucoromycota</taxon>
        <taxon>Glomeromycotina</taxon>
        <taxon>Glomeromycetes</taxon>
        <taxon>Diversisporales</taxon>
        <taxon>Gigasporaceae</taxon>
        <taxon>Gigaspora</taxon>
    </lineage>
</organism>
<evidence type="ECO:0000313" key="1">
    <source>
        <dbReference type="EMBL" id="CAG8829712.1"/>
    </source>
</evidence>
<proteinExistence type="predicted"/>
<evidence type="ECO:0000313" key="2">
    <source>
        <dbReference type="Proteomes" id="UP000789901"/>
    </source>
</evidence>
<keyword evidence="2" id="KW-1185">Reference proteome</keyword>
<dbReference type="Proteomes" id="UP000789901">
    <property type="component" value="Unassembled WGS sequence"/>
</dbReference>
<accession>A0ABN7WF67</accession>
<name>A0ABN7WF67_GIGMA</name>
<protein>
    <submittedName>
        <fullName evidence="1">15899_t:CDS:1</fullName>
    </submittedName>
</protein>
<dbReference type="EMBL" id="CAJVQB010041632">
    <property type="protein sequence ID" value="CAG8829712.1"/>
    <property type="molecule type" value="Genomic_DNA"/>
</dbReference>
<gene>
    <name evidence="1" type="ORF">GMARGA_LOCUS30061</name>
</gene>
<comment type="caution">
    <text evidence="1">The sequence shown here is derived from an EMBL/GenBank/DDBJ whole genome shotgun (WGS) entry which is preliminary data.</text>
</comment>
<feature type="non-terminal residue" evidence="1">
    <location>
        <position position="1"/>
    </location>
</feature>
<sequence length="44" mass="4762">CSFNVEASLDFGASVYFLDTILVQQAHIPTIEINPPLSIKVVDG</sequence>